<protein>
    <recommendedName>
        <fullName evidence="3">tRNA threonylcarbamoyladenosine biosynthesis protein TsaE</fullName>
    </recommendedName>
    <alternativeName>
        <fullName evidence="11">t(6)A37 threonylcarbamoyladenosine biosynthesis protein TsaE</fullName>
    </alternativeName>
</protein>
<dbReference type="NCBIfam" id="TIGR00150">
    <property type="entry name" value="T6A_YjeE"/>
    <property type="match status" value="1"/>
</dbReference>
<evidence type="ECO:0000256" key="1">
    <source>
        <dbReference type="ARBA" id="ARBA00004496"/>
    </source>
</evidence>
<reference evidence="12" key="1">
    <citation type="journal article" date="2014" name="Int. J. Syst. Evol. Microbiol.">
        <title>Complete genome sequence of Corynebacterium casei LMG S-19264T (=DSM 44701T), isolated from a smear-ripened cheese.</title>
        <authorList>
            <consortium name="US DOE Joint Genome Institute (JGI-PGF)"/>
            <person name="Walter F."/>
            <person name="Albersmeier A."/>
            <person name="Kalinowski J."/>
            <person name="Ruckert C."/>
        </authorList>
    </citation>
    <scope>NUCLEOTIDE SEQUENCE</scope>
    <source>
        <strain evidence="12">CGMCC 1.15085</strain>
    </source>
</reference>
<dbReference type="Gene3D" id="3.40.50.300">
    <property type="entry name" value="P-loop containing nucleotide triphosphate hydrolases"/>
    <property type="match status" value="1"/>
</dbReference>
<dbReference type="SUPFAM" id="SSF52540">
    <property type="entry name" value="P-loop containing nucleoside triphosphate hydrolases"/>
    <property type="match status" value="1"/>
</dbReference>
<dbReference type="GO" id="GO:0046872">
    <property type="term" value="F:metal ion binding"/>
    <property type="evidence" value="ECO:0007669"/>
    <property type="project" value="UniProtKB-KW"/>
</dbReference>
<dbReference type="PANTHER" id="PTHR33540:SF2">
    <property type="entry name" value="TRNA THREONYLCARBAMOYLADENOSINE BIOSYNTHESIS PROTEIN TSAE"/>
    <property type="match status" value="1"/>
</dbReference>
<keyword evidence="13" id="KW-1185">Reference proteome</keyword>
<evidence type="ECO:0000256" key="7">
    <source>
        <dbReference type="ARBA" id="ARBA00022741"/>
    </source>
</evidence>
<dbReference type="InterPro" id="IPR003442">
    <property type="entry name" value="T6A_TsaE"/>
</dbReference>
<dbReference type="GO" id="GO:0002949">
    <property type="term" value="P:tRNA threonylcarbamoyladenosine modification"/>
    <property type="evidence" value="ECO:0007669"/>
    <property type="project" value="InterPro"/>
</dbReference>
<evidence type="ECO:0000313" key="13">
    <source>
        <dbReference type="Proteomes" id="UP000636793"/>
    </source>
</evidence>
<dbReference type="AlphaFoldDB" id="A0A916TJ68"/>
<proteinExistence type="inferred from homology"/>
<comment type="function">
    <text evidence="10">Required for the formation of a threonylcarbamoyl group on adenosine at position 37 (t(6)A37) in tRNAs that read codons beginning with adenine. Is involved in the transfer of the threonylcarbamoyl moiety of threonylcarbamoyl-AMP (TC-AMP) to the N6 group of A37, together with TsaD and TsaB. TsaE seems to play an indirect role in the t(6)A biosynthesis pathway, possibly in regulating the core enzymatic function of TsaD.</text>
</comment>
<evidence type="ECO:0000256" key="4">
    <source>
        <dbReference type="ARBA" id="ARBA00022490"/>
    </source>
</evidence>
<reference evidence="12" key="2">
    <citation type="submission" date="2020-09" db="EMBL/GenBank/DDBJ databases">
        <authorList>
            <person name="Sun Q."/>
            <person name="Zhou Y."/>
        </authorList>
    </citation>
    <scope>NUCLEOTIDE SEQUENCE</scope>
    <source>
        <strain evidence="12">CGMCC 1.15085</strain>
    </source>
</reference>
<dbReference type="GO" id="GO:0005737">
    <property type="term" value="C:cytoplasm"/>
    <property type="evidence" value="ECO:0007669"/>
    <property type="project" value="UniProtKB-SubCell"/>
</dbReference>
<dbReference type="InterPro" id="IPR027417">
    <property type="entry name" value="P-loop_NTPase"/>
</dbReference>
<comment type="subcellular location">
    <subcellularLocation>
        <location evidence="1">Cytoplasm</location>
    </subcellularLocation>
</comment>
<keyword evidence="8" id="KW-0067">ATP-binding</keyword>
<evidence type="ECO:0000256" key="8">
    <source>
        <dbReference type="ARBA" id="ARBA00022840"/>
    </source>
</evidence>
<dbReference type="GO" id="GO:0005524">
    <property type="term" value="F:ATP binding"/>
    <property type="evidence" value="ECO:0007669"/>
    <property type="project" value="UniProtKB-KW"/>
</dbReference>
<gene>
    <name evidence="12" type="ORF">GCM10011492_42680</name>
</gene>
<evidence type="ECO:0000256" key="11">
    <source>
        <dbReference type="ARBA" id="ARBA00032441"/>
    </source>
</evidence>
<dbReference type="PANTHER" id="PTHR33540">
    <property type="entry name" value="TRNA THREONYLCARBAMOYLADENOSINE BIOSYNTHESIS PROTEIN TSAE"/>
    <property type="match status" value="1"/>
</dbReference>
<dbReference type="EMBL" id="BMHI01000008">
    <property type="protein sequence ID" value="GGB47002.1"/>
    <property type="molecule type" value="Genomic_DNA"/>
</dbReference>
<evidence type="ECO:0000256" key="3">
    <source>
        <dbReference type="ARBA" id="ARBA00019010"/>
    </source>
</evidence>
<evidence type="ECO:0000313" key="12">
    <source>
        <dbReference type="EMBL" id="GGB47002.1"/>
    </source>
</evidence>
<evidence type="ECO:0000256" key="9">
    <source>
        <dbReference type="ARBA" id="ARBA00022842"/>
    </source>
</evidence>
<sequence length="154" mass="15973">MSVRVRLEDADATQQWGARLGALLRAGDLLVLTGGLGAGKTTLTQGIAAGLGVRGPITSPTFVISRIHPSLVGGPALVHVDAYRLGGSDELDDLDLDADIARAVTVVEWGSGLAEDLADAHLELVLEPDGDARVVTLLPTGERFADLVRGLSTD</sequence>
<evidence type="ECO:0000256" key="2">
    <source>
        <dbReference type="ARBA" id="ARBA00007599"/>
    </source>
</evidence>
<dbReference type="RefSeq" id="WP_188839099.1">
    <property type="nucleotide sequence ID" value="NZ_BMHI01000008.1"/>
</dbReference>
<evidence type="ECO:0000256" key="10">
    <source>
        <dbReference type="ARBA" id="ARBA00024908"/>
    </source>
</evidence>
<evidence type="ECO:0000256" key="6">
    <source>
        <dbReference type="ARBA" id="ARBA00022723"/>
    </source>
</evidence>
<keyword evidence="5" id="KW-0819">tRNA processing</keyword>
<accession>A0A916TJ68</accession>
<organism evidence="12 13">
    <name type="scientific">Flexivirga endophytica</name>
    <dbReference type="NCBI Taxonomy" id="1849103"/>
    <lineage>
        <taxon>Bacteria</taxon>
        <taxon>Bacillati</taxon>
        <taxon>Actinomycetota</taxon>
        <taxon>Actinomycetes</taxon>
        <taxon>Micrococcales</taxon>
        <taxon>Dermacoccaceae</taxon>
        <taxon>Flexivirga</taxon>
    </lineage>
</organism>
<comment type="similarity">
    <text evidence="2">Belongs to the TsaE family.</text>
</comment>
<dbReference type="Pfam" id="PF02367">
    <property type="entry name" value="TsaE"/>
    <property type="match status" value="1"/>
</dbReference>
<comment type="caution">
    <text evidence="12">The sequence shown here is derived from an EMBL/GenBank/DDBJ whole genome shotgun (WGS) entry which is preliminary data.</text>
</comment>
<keyword evidence="6" id="KW-0479">Metal-binding</keyword>
<name>A0A916TJ68_9MICO</name>
<keyword evidence="7" id="KW-0547">Nucleotide-binding</keyword>
<keyword evidence="4" id="KW-0963">Cytoplasm</keyword>
<evidence type="ECO:0000256" key="5">
    <source>
        <dbReference type="ARBA" id="ARBA00022694"/>
    </source>
</evidence>
<keyword evidence="9" id="KW-0460">Magnesium</keyword>
<dbReference type="Proteomes" id="UP000636793">
    <property type="component" value="Unassembled WGS sequence"/>
</dbReference>